<evidence type="ECO:0000313" key="2">
    <source>
        <dbReference type="Proteomes" id="UP000031327"/>
    </source>
</evidence>
<dbReference type="Proteomes" id="UP000031327">
    <property type="component" value="Unassembled WGS sequence"/>
</dbReference>
<comment type="caution">
    <text evidence="1">The sequence shown here is derived from an EMBL/GenBank/DDBJ whole genome shotgun (WGS) entry which is preliminary data.</text>
</comment>
<gene>
    <name evidence="1" type="ORF">JF50_11630</name>
</gene>
<name>A0A0C1MI03_9GAMM</name>
<organism evidence="1 2">
    <name type="scientific">Pseudoalteromonas luteoviolacea</name>
    <dbReference type="NCBI Taxonomy" id="43657"/>
    <lineage>
        <taxon>Bacteria</taxon>
        <taxon>Pseudomonadati</taxon>
        <taxon>Pseudomonadota</taxon>
        <taxon>Gammaproteobacteria</taxon>
        <taxon>Alteromonadales</taxon>
        <taxon>Pseudoalteromonadaceae</taxon>
        <taxon>Pseudoalteromonas</taxon>
    </lineage>
</organism>
<proteinExistence type="predicted"/>
<dbReference type="AlphaFoldDB" id="A0A0C1MI03"/>
<sequence length="80" mass="9461">MQYWTGPSESHLGEGIVWTEFADEGHALRQVEKYDGKWFSSRNDSKDECWLYDGNIRDLELSDSREISKEEFEVVWRKSA</sequence>
<reference evidence="1 2" key="1">
    <citation type="submission" date="2014-12" db="EMBL/GenBank/DDBJ databases">
        <title>Draft Genome Sequence of Pseudoalteromonas luteoviolacea HI1.</title>
        <authorList>
            <person name="Asahina A.Y."/>
            <person name="Hadfield M.G."/>
        </authorList>
    </citation>
    <scope>NUCLEOTIDE SEQUENCE [LARGE SCALE GENOMIC DNA]</scope>
    <source>
        <strain evidence="1 2">HI1</strain>
    </source>
</reference>
<protein>
    <submittedName>
        <fullName evidence="1">Uncharacterized protein</fullName>
    </submittedName>
</protein>
<evidence type="ECO:0000313" key="1">
    <source>
        <dbReference type="EMBL" id="KID56579.1"/>
    </source>
</evidence>
<dbReference type="EMBL" id="JWIC01000006">
    <property type="protein sequence ID" value="KID56579.1"/>
    <property type="molecule type" value="Genomic_DNA"/>
</dbReference>
<dbReference type="OrthoDB" id="6301748at2"/>
<accession>A0A0C1MI03</accession>
<dbReference type="RefSeq" id="WP_039609647.1">
    <property type="nucleotide sequence ID" value="NZ_JWIC01000006.1"/>
</dbReference>